<dbReference type="EMBL" id="HBFQ01065137">
    <property type="protein sequence ID" value="CAD8871869.1"/>
    <property type="molecule type" value="Transcribed_RNA"/>
</dbReference>
<gene>
    <name evidence="2" type="ORF">NSCI0253_LOCUS46226</name>
</gene>
<protein>
    <submittedName>
        <fullName evidence="2">Uncharacterized protein</fullName>
    </submittedName>
</protein>
<sequence length="108" mass="11786">MRTNSHGNDSGASAPRLLRPSSAPQLHGAFGSHSSRRAFHLCSRASGSLHGLARVPETRPVWRNPGGISRQLDDNVDCRIFSFDEEIGSEDMQESACPSLSELFYVDS</sequence>
<feature type="region of interest" description="Disordered" evidence="1">
    <location>
        <begin position="1"/>
        <end position="31"/>
    </location>
</feature>
<name>A0A7S1B157_NOCSC</name>
<feature type="compositionally biased region" description="Polar residues" evidence="1">
    <location>
        <begin position="1"/>
        <end position="11"/>
    </location>
</feature>
<proteinExistence type="predicted"/>
<accession>A0A7S1B157</accession>
<organism evidence="2">
    <name type="scientific">Noctiluca scintillans</name>
    <name type="common">Sea sparkle</name>
    <name type="synonym">Red tide dinoflagellate</name>
    <dbReference type="NCBI Taxonomy" id="2966"/>
    <lineage>
        <taxon>Eukaryota</taxon>
        <taxon>Sar</taxon>
        <taxon>Alveolata</taxon>
        <taxon>Dinophyceae</taxon>
        <taxon>Noctilucales</taxon>
        <taxon>Noctilucaceae</taxon>
        <taxon>Noctiluca</taxon>
    </lineage>
</organism>
<dbReference type="AlphaFoldDB" id="A0A7S1B157"/>
<evidence type="ECO:0000313" key="2">
    <source>
        <dbReference type="EMBL" id="CAD8871869.1"/>
    </source>
</evidence>
<evidence type="ECO:0000256" key="1">
    <source>
        <dbReference type="SAM" id="MobiDB-lite"/>
    </source>
</evidence>
<reference evidence="2" key="1">
    <citation type="submission" date="2021-01" db="EMBL/GenBank/DDBJ databases">
        <authorList>
            <person name="Corre E."/>
            <person name="Pelletier E."/>
            <person name="Niang G."/>
            <person name="Scheremetjew M."/>
            <person name="Finn R."/>
            <person name="Kale V."/>
            <person name="Holt S."/>
            <person name="Cochrane G."/>
            <person name="Meng A."/>
            <person name="Brown T."/>
            <person name="Cohen L."/>
        </authorList>
    </citation>
    <scope>NUCLEOTIDE SEQUENCE</scope>
</reference>